<dbReference type="EMBL" id="JAGGKT010000001">
    <property type="protein sequence ID" value="MBP1930063.1"/>
    <property type="molecule type" value="Genomic_DNA"/>
</dbReference>
<protein>
    <submittedName>
        <fullName evidence="3">Uncharacterized protein (DUF58 family)</fullName>
    </submittedName>
</protein>
<keyword evidence="1" id="KW-0472">Membrane</keyword>
<feature type="domain" description="DUF58" evidence="2">
    <location>
        <begin position="190"/>
        <end position="271"/>
    </location>
</feature>
<reference evidence="3 4" key="1">
    <citation type="submission" date="2021-03" db="EMBL/GenBank/DDBJ databases">
        <title>Genomic Encyclopedia of Type Strains, Phase IV (KMG-IV): sequencing the most valuable type-strain genomes for metagenomic binning, comparative biology and taxonomic classification.</title>
        <authorList>
            <person name="Goeker M."/>
        </authorList>
    </citation>
    <scope>NUCLEOTIDE SEQUENCE [LARGE SCALE GENOMIC DNA]</scope>
    <source>
        <strain evidence="3 4">DSM 24738</strain>
    </source>
</reference>
<evidence type="ECO:0000256" key="1">
    <source>
        <dbReference type="SAM" id="Phobius"/>
    </source>
</evidence>
<evidence type="ECO:0000313" key="3">
    <source>
        <dbReference type="EMBL" id="MBP1930063.1"/>
    </source>
</evidence>
<sequence>MQAKVNLILLAAITVGAFFYVEWHPGFTSSFIFYLLLLLIVYEWAVSFLMFRNLKVKRVILKKRIRANGNQQITILLQRSHRFPIAWYAAYEGERSRGYIVFPWFRKEVQITYAETNLPRGLYELREVTLLSGDLFGLVKQKKTFDLHDTFLVHPEYSVLKNWIFKDHVKGEDITSARTTSQNSTSVVGVREYQQGDRLSQIHWKASAKNGVLRTKEFENHVSHDLLVLLDTHRKAYNTGQSFEKAISLVASIMYSSQLQQNRYTFLTQMQIPIVSTRVLKGKRSEDFQQILDLLARITCDAEKTFPEFIAKTMEQHPQASRLVLVTSRIDQVMYILLGELVRQRKRIELFYFDEKKEGLEWIQKLKRMGVICHHENG</sequence>
<dbReference type="InterPro" id="IPR002881">
    <property type="entry name" value="DUF58"/>
</dbReference>
<accession>A0ABS4GIH5</accession>
<keyword evidence="1" id="KW-1133">Transmembrane helix</keyword>
<evidence type="ECO:0000259" key="2">
    <source>
        <dbReference type="Pfam" id="PF01882"/>
    </source>
</evidence>
<feature type="transmembrane region" description="Helical" evidence="1">
    <location>
        <begin position="7"/>
        <end position="25"/>
    </location>
</feature>
<feature type="transmembrane region" description="Helical" evidence="1">
    <location>
        <begin position="31"/>
        <end position="54"/>
    </location>
</feature>
<gene>
    <name evidence="3" type="ORF">J2Z37_000050</name>
</gene>
<keyword evidence="4" id="KW-1185">Reference proteome</keyword>
<organism evidence="3 4">
    <name type="scientific">Ammoniphilus resinae</name>
    <dbReference type="NCBI Taxonomy" id="861532"/>
    <lineage>
        <taxon>Bacteria</taxon>
        <taxon>Bacillati</taxon>
        <taxon>Bacillota</taxon>
        <taxon>Bacilli</taxon>
        <taxon>Bacillales</taxon>
        <taxon>Paenibacillaceae</taxon>
        <taxon>Aneurinibacillus group</taxon>
        <taxon>Ammoniphilus</taxon>
    </lineage>
</organism>
<keyword evidence="1" id="KW-0812">Transmembrane</keyword>
<comment type="caution">
    <text evidence="3">The sequence shown here is derived from an EMBL/GenBank/DDBJ whole genome shotgun (WGS) entry which is preliminary data.</text>
</comment>
<dbReference type="PANTHER" id="PTHR34351">
    <property type="entry name" value="SLR1927 PROTEIN-RELATED"/>
    <property type="match status" value="1"/>
</dbReference>
<dbReference type="RefSeq" id="WP_209807771.1">
    <property type="nucleotide sequence ID" value="NZ_JAGGKT010000001.1"/>
</dbReference>
<dbReference type="PANTHER" id="PTHR34351:SF2">
    <property type="entry name" value="DUF58 DOMAIN-CONTAINING PROTEIN"/>
    <property type="match status" value="1"/>
</dbReference>
<dbReference type="Proteomes" id="UP001519343">
    <property type="component" value="Unassembled WGS sequence"/>
</dbReference>
<proteinExistence type="predicted"/>
<evidence type="ECO:0000313" key="4">
    <source>
        <dbReference type="Proteomes" id="UP001519343"/>
    </source>
</evidence>
<name>A0ABS4GIH5_9BACL</name>
<dbReference type="Pfam" id="PF01882">
    <property type="entry name" value="DUF58"/>
    <property type="match status" value="1"/>
</dbReference>